<dbReference type="PANTHER" id="PTHR31988:SF29">
    <property type="entry name" value="SIALATE O-ACETYLESTERASE DOMAIN, SGNH HYDROLASE SUPERFAMILY"/>
    <property type="match status" value="1"/>
</dbReference>
<keyword evidence="4" id="KW-1185">Reference proteome</keyword>
<dbReference type="SUPFAM" id="SSF52266">
    <property type="entry name" value="SGNH hydrolase"/>
    <property type="match status" value="1"/>
</dbReference>
<evidence type="ECO:0000259" key="2">
    <source>
        <dbReference type="Pfam" id="PF03629"/>
    </source>
</evidence>
<comment type="caution">
    <text evidence="3">The sequence shown here is derived from an EMBL/GenBank/DDBJ whole genome shotgun (WGS) entry which is preliminary data.</text>
</comment>
<reference evidence="3 4" key="1">
    <citation type="submission" date="2019-05" db="EMBL/GenBank/DDBJ databases">
        <title>Mikania micrantha, genome provides insights into the molecular mechanism of rapid growth.</title>
        <authorList>
            <person name="Liu B."/>
        </authorList>
    </citation>
    <scope>NUCLEOTIDE SEQUENCE [LARGE SCALE GENOMIC DNA]</scope>
    <source>
        <strain evidence="3">NLD-2019</strain>
        <tissue evidence="3">Leaf</tissue>
    </source>
</reference>
<dbReference type="AlphaFoldDB" id="A0A5N6L9R7"/>
<proteinExistence type="predicted"/>
<dbReference type="OrthoDB" id="42638at2759"/>
<feature type="domain" description="Sialate O-acetylesterase" evidence="2">
    <location>
        <begin position="50"/>
        <end position="281"/>
    </location>
</feature>
<dbReference type="InterPro" id="IPR052940">
    <property type="entry name" value="Carb_Esterase_6"/>
</dbReference>
<name>A0A5N6L9R7_9ASTR</name>
<organism evidence="3 4">
    <name type="scientific">Mikania micrantha</name>
    <name type="common">bitter vine</name>
    <dbReference type="NCBI Taxonomy" id="192012"/>
    <lineage>
        <taxon>Eukaryota</taxon>
        <taxon>Viridiplantae</taxon>
        <taxon>Streptophyta</taxon>
        <taxon>Embryophyta</taxon>
        <taxon>Tracheophyta</taxon>
        <taxon>Spermatophyta</taxon>
        <taxon>Magnoliopsida</taxon>
        <taxon>eudicotyledons</taxon>
        <taxon>Gunneridae</taxon>
        <taxon>Pentapetalae</taxon>
        <taxon>asterids</taxon>
        <taxon>campanulids</taxon>
        <taxon>Asterales</taxon>
        <taxon>Asteraceae</taxon>
        <taxon>Asteroideae</taxon>
        <taxon>Heliantheae alliance</taxon>
        <taxon>Eupatorieae</taxon>
        <taxon>Mikania</taxon>
    </lineage>
</organism>
<accession>A0A5N6L9R7</accession>
<dbReference type="Proteomes" id="UP000326396">
    <property type="component" value="Unassembled WGS sequence"/>
</dbReference>
<dbReference type="Pfam" id="PF03629">
    <property type="entry name" value="SASA"/>
    <property type="match status" value="1"/>
</dbReference>
<dbReference type="Gene3D" id="3.40.50.1110">
    <property type="entry name" value="SGNH hydrolase"/>
    <property type="match status" value="1"/>
</dbReference>
<dbReference type="InterPro" id="IPR036514">
    <property type="entry name" value="SGNH_hydro_sf"/>
</dbReference>
<dbReference type="PANTHER" id="PTHR31988">
    <property type="entry name" value="ESTERASE, PUTATIVE (DUF303)-RELATED"/>
    <property type="match status" value="1"/>
</dbReference>
<keyword evidence="1" id="KW-0378">Hydrolase</keyword>
<gene>
    <name evidence="3" type="ORF">E3N88_45464</name>
</gene>
<dbReference type="GO" id="GO:0016787">
    <property type="term" value="F:hydrolase activity"/>
    <property type="evidence" value="ECO:0007669"/>
    <property type="project" value="UniProtKB-KW"/>
</dbReference>
<evidence type="ECO:0000313" key="3">
    <source>
        <dbReference type="EMBL" id="KAC9644541.1"/>
    </source>
</evidence>
<dbReference type="InterPro" id="IPR005181">
    <property type="entry name" value="SASA"/>
</dbReference>
<evidence type="ECO:0000313" key="4">
    <source>
        <dbReference type="Proteomes" id="UP000326396"/>
    </source>
</evidence>
<sequence length="286" mass="30897">MPKILNFMANNHGLKLTMFFLFVVTYEYWSSHVQPPDLTNKPAGSTHLIKDVFILAGQSNMAGRGGVIDNNWDGIIPPEIKSSPGKILRLGADLRWVDAQEPLHADIDVNKTCGVGPGMAFANAILRGGSRRFPVVGLVPCAIGGSGIEEWSRGGWLYEGLIRRAAAAAADGGGVIRAVLWFQGEKDTVNISDAELYKHRLNNFIIDLRADLKAPLIPVIQVALASGEGPYIEIVRKAQHEINLPNVMTVDAKGLLLQPDGLHLSTNAQVQVGKMLAHAMLRSIAG</sequence>
<dbReference type="EMBL" id="SZYD01002360">
    <property type="protein sequence ID" value="KAC9644541.1"/>
    <property type="molecule type" value="Genomic_DNA"/>
</dbReference>
<evidence type="ECO:0000256" key="1">
    <source>
        <dbReference type="ARBA" id="ARBA00022801"/>
    </source>
</evidence>
<protein>
    <recommendedName>
        <fullName evidence="2">Sialate O-acetylesterase domain-containing protein</fullName>
    </recommendedName>
</protein>